<evidence type="ECO:0000256" key="2">
    <source>
        <dbReference type="ARBA" id="ARBA00009533"/>
    </source>
</evidence>
<dbReference type="Pfam" id="PF00282">
    <property type="entry name" value="Pyridoxal_deC"/>
    <property type="match status" value="1"/>
</dbReference>
<dbReference type="RefSeq" id="WP_378048662.1">
    <property type="nucleotide sequence ID" value="NZ_JBHSXE010000001.1"/>
</dbReference>
<evidence type="ECO:0000256" key="6">
    <source>
        <dbReference type="RuleBase" id="RU000382"/>
    </source>
</evidence>
<proteinExistence type="inferred from homology"/>
<evidence type="ECO:0000256" key="1">
    <source>
        <dbReference type="ARBA" id="ARBA00001933"/>
    </source>
</evidence>
<dbReference type="InterPro" id="IPR002129">
    <property type="entry name" value="PyrdxlP-dep_de-COase"/>
</dbReference>
<keyword evidence="3" id="KW-0210">Decarboxylase</keyword>
<dbReference type="InterPro" id="IPR010977">
    <property type="entry name" value="Aromatic_deC"/>
</dbReference>
<evidence type="ECO:0000313" key="8">
    <source>
        <dbReference type="EMBL" id="MFC6883692.1"/>
    </source>
</evidence>
<comment type="caution">
    <text evidence="8">The sequence shown here is derived from an EMBL/GenBank/DDBJ whole genome shotgun (WGS) entry which is preliminary data.</text>
</comment>
<sequence length="496" mass="52885">MDGMDGSVAGTAFDLGPQERRRLFGQVFDLVEEHARGVRDLPVTPDVTPETVRRHLERYDFDGPLEPEGVLADTAAMLRRWTVHTTHPGYFGLFNPNPAALGVLGDLLAAAFNPQLAAWSHAPGAVEIERHVTGFLGERLGLPSGRVAGHFTSGGAEANLTGVLLALTRAFPQVGEDGLAALPGRPVLYASAESHLAWLKIAHMCGLGRRAVRLVPVLPDLRMDLRALTERIAEDRRAGLLPFLVVGTAGTTSAGVIDPLGELADLAGAEGLRFHVDAAWAGAAALSDRLRPVLAGIERADSVTLDAHKWLAMPMGAGTFLTRDAEGLLETFRITTAYMPASTPGAVDPYAASAQWSRRAIGLKLFVTLAAVGRAGYARMIERQTDLGDLLRRRLADAGWRVLNRTPLPVVCFTDDAHGGEAGNAARLEAVAERVLRAGHAWISTTAIAGTPALRACITNLATTEADVETLVTELESARSQEPPPTAAPDRPHYAR</sequence>
<dbReference type="InterPro" id="IPR021115">
    <property type="entry name" value="Pyridoxal-P_BS"/>
</dbReference>
<dbReference type="Proteomes" id="UP001596380">
    <property type="component" value="Unassembled WGS sequence"/>
</dbReference>
<gene>
    <name evidence="8" type="ORF">ACFQKB_28315</name>
</gene>
<evidence type="ECO:0000256" key="3">
    <source>
        <dbReference type="ARBA" id="ARBA00022793"/>
    </source>
</evidence>
<dbReference type="InterPro" id="IPR015422">
    <property type="entry name" value="PyrdxlP-dep_Trfase_small"/>
</dbReference>
<comment type="similarity">
    <text evidence="2 6">Belongs to the group II decarboxylase family.</text>
</comment>
<evidence type="ECO:0000256" key="4">
    <source>
        <dbReference type="ARBA" id="ARBA00022898"/>
    </source>
</evidence>
<dbReference type="Gene3D" id="3.90.1150.170">
    <property type="match status" value="1"/>
</dbReference>
<protein>
    <submittedName>
        <fullName evidence="8">Pyridoxal phosphate-dependent decarboxylase family protein</fullName>
    </submittedName>
</protein>
<reference evidence="9" key="1">
    <citation type="journal article" date="2019" name="Int. J. Syst. Evol. Microbiol.">
        <title>The Global Catalogue of Microorganisms (GCM) 10K type strain sequencing project: providing services to taxonomists for standard genome sequencing and annotation.</title>
        <authorList>
            <consortium name="The Broad Institute Genomics Platform"/>
            <consortium name="The Broad Institute Genome Sequencing Center for Infectious Disease"/>
            <person name="Wu L."/>
            <person name="Ma J."/>
        </authorList>
    </citation>
    <scope>NUCLEOTIDE SEQUENCE [LARGE SCALE GENOMIC DNA]</scope>
    <source>
        <strain evidence="9">JCM 3369</strain>
    </source>
</reference>
<evidence type="ECO:0000313" key="9">
    <source>
        <dbReference type="Proteomes" id="UP001596380"/>
    </source>
</evidence>
<organism evidence="8 9">
    <name type="scientific">Actinomadura yumaensis</name>
    <dbReference type="NCBI Taxonomy" id="111807"/>
    <lineage>
        <taxon>Bacteria</taxon>
        <taxon>Bacillati</taxon>
        <taxon>Actinomycetota</taxon>
        <taxon>Actinomycetes</taxon>
        <taxon>Streptosporangiales</taxon>
        <taxon>Thermomonosporaceae</taxon>
        <taxon>Actinomadura</taxon>
    </lineage>
</organism>
<dbReference type="Gene3D" id="3.90.1150.10">
    <property type="entry name" value="Aspartate Aminotransferase, domain 1"/>
    <property type="match status" value="1"/>
</dbReference>
<keyword evidence="4 6" id="KW-0663">Pyridoxal phosphate</keyword>
<dbReference type="InterPro" id="IPR015424">
    <property type="entry name" value="PyrdxlP-dep_Trfase"/>
</dbReference>
<comment type="cofactor">
    <cofactor evidence="1 6">
        <name>pyridoxal 5'-phosphate</name>
        <dbReference type="ChEBI" id="CHEBI:597326"/>
    </cofactor>
</comment>
<dbReference type="PANTHER" id="PTHR11999">
    <property type="entry name" value="GROUP II PYRIDOXAL-5-PHOSPHATE DECARBOXYLASE"/>
    <property type="match status" value="1"/>
</dbReference>
<accession>A0ABW2CQD9</accession>
<dbReference type="InterPro" id="IPR015421">
    <property type="entry name" value="PyrdxlP-dep_Trfase_major"/>
</dbReference>
<dbReference type="SUPFAM" id="SSF53383">
    <property type="entry name" value="PLP-dependent transferases"/>
    <property type="match status" value="1"/>
</dbReference>
<evidence type="ECO:0000256" key="5">
    <source>
        <dbReference type="ARBA" id="ARBA00023239"/>
    </source>
</evidence>
<dbReference type="EMBL" id="JBHSXS010000021">
    <property type="protein sequence ID" value="MFC6883692.1"/>
    <property type="molecule type" value="Genomic_DNA"/>
</dbReference>
<dbReference type="PANTHER" id="PTHR11999:SF70">
    <property type="entry name" value="MIP05841P"/>
    <property type="match status" value="1"/>
</dbReference>
<name>A0ABW2CQD9_9ACTN</name>
<keyword evidence="9" id="KW-1185">Reference proteome</keyword>
<dbReference type="PROSITE" id="PS00392">
    <property type="entry name" value="DDC_GAD_HDC_YDC"/>
    <property type="match status" value="1"/>
</dbReference>
<feature type="region of interest" description="Disordered" evidence="7">
    <location>
        <begin position="475"/>
        <end position="496"/>
    </location>
</feature>
<dbReference type="Gene3D" id="3.40.640.10">
    <property type="entry name" value="Type I PLP-dependent aspartate aminotransferase-like (Major domain)"/>
    <property type="match status" value="1"/>
</dbReference>
<evidence type="ECO:0000256" key="7">
    <source>
        <dbReference type="SAM" id="MobiDB-lite"/>
    </source>
</evidence>
<keyword evidence="5 6" id="KW-0456">Lyase</keyword>